<comment type="caution">
    <text evidence="1">The sequence shown here is derived from an EMBL/GenBank/DDBJ whole genome shotgun (WGS) entry which is preliminary data.</text>
</comment>
<organism evidence="1 2">
    <name type="scientific">Gossypium trilobum</name>
    <dbReference type="NCBI Taxonomy" id="34281"/>
    <lineage>
        <taxon>Eukaryota</taxon>
        <taxon>Viridiplantae</taxon>
        <taxon>Streptophyta</taxon>
        <taxon>Embryophyta</taxon>
        <taxon>Tracheophyta</taxon>
        <taxon>Spermatophyta</taxon>
        <taxon>Magnoliopsida</taxon>
        <taxon>eudicotyledons</taxon>
        <taxon>Gunneridae</taxon>
        <taxon>Pentapetalae</taxon>
        <taxon>rosids</taxon>
        <taxon>malvids</taxon>
        <taxon>Malvales</taxon>
        <taxon>Malvaceae</taxon>
        <taxon>Malvoideae</taxon>
        <taxon>Gossypium</taxon>
    </lineage>
</organism>
<proteinExistence type="predicted"/>
<gene>
    <name evidence="1" type="ORF">Gotri_025778</name>
</gene>
<name>A0A7J9FRE8_9ROSI</name>
<dbReference type="EMBL" id="JABEZW010226757">
    <property type="protein sequence ID" value="MBA0787906.1"/>
    <property type="molecule type" value="Genomic_DNA"/>
</dbReference>
<evidence type="ECO:0000313" key="1">
    <source>
        <dbReference type="EMBL" id="MBA0787906.1"/>
    </source>
</evidence>
<evidence type="ECO:0000313" key="2">
    <source>
        <dbReference type="Proteomes" id="UP000593568"/>
    </source>
</evidence>
<reference evidence="1 2" key="1">
    <citation type="journal article" date="2019" name="Genome Biol. Evol.">
        <title>Insights into the evolution of the New World diploid cottons (Gossypium, subgenus Houzingenia) based on genome sequencing.</title>
        <authorList>
            <person name="Grover C.E."/>
            <person name="Arick M.A. 2nd"/>
            <person name="Thrash A."/>
            <person name="Conover J.L."/>
            <person name="Sanders W.S."/>
            <person name="Peterson D.G."/>
            <person name="Frelichowski J.E."/>
            <person name="Scheffler J.A."/>
            <person name="Scheffler B.E."/>
            <person name="Wendel J.F."/>
        </authorList>
    </citation>
    <scope>NUCLEOTIDE SEQUENCE [LARGE SCALE GENOMIC DNA]</scope>
    <source>
        <strain evidence="1">8</strain>
        <tissue evidence="1">Leaf</tissue>
    </source>
</reference>
<dbReference type="Proteomes" id="UP000593568">
    <property type="component" value="Unassembled WGS sequence"/>
</dbReference>
<keyword evidence="2" id="KW-1185">Reference proteome</keyword>
<dbReference type="AlphaFoldDB" id="A0A7J9FRE8"/>
<sequence length="42" mass="4949">MHSRKESKRYNSSTPRYEEEGRCPCFGYIRPSCHPQGFGRRG</sequence>
<accession>A0A7J9FRE8</accession>
<protein>
    <submittedName>
        <fullName evidence="1">Uncharacterized protein</fullName>
    </submittedName>
</protein>